<dbReference type="EMBL" id="MHCQ01000022">
    <property type="protein sequence ID" value="OGY24536.1"/>
    <property type="molecule type" value="Genomic_DNA"/>
</dbReference>
<protein>
    <submittedName>
        <fullName evidence="1">Uncharacterized protein</fullName>
    </submittedName>
</protein>
<organism evidence="1 2">
    <name type="scientific">Candidatus Woykebacteria bacterium RBG_13_40_7b</name>
    <dbReference type="NCBI Taxonomy" id="1802594"/>
    <lineage>
        <taxon>Bacteria</taxon>
        <taxon>Candidatus Woykeibacteriota</taxon>
    </lineage>
</organism>
<dbReference type="AlphaFoldDB" id="A0A1G1WA13"/>
<accession>A0A1G1WA13</accession>
<name>A0A1G1WA13_9BACT</name>
<gene>
    <name evidence="1" type="ORF">A2Y57_03280</name>
</gene>
<evidence type="ECO:0000313" key="2">
    <source>
        <dbReference type="Proteomes" id="UP000177103"/>
    </source>
</evidence>
<proteinExistence type="predicted"/>
<sequence length="130" mass="14367">MYGGSGMAQNRGAWGYFAGSRDLLKEEDILKERYYVAVQTFLTEKWRTNTSEAVKWFKHRKVIVINPETGQSVVAVVADSGPATWTGKQYGCSPEAIHYLGLAHGSRRGAVLMFFVDDPENKVPLGPLSG</sequence>
<comment type="caution">
    <text evidence="1">The sequence shown here is derived from an EMBL/GenBank/DDBJ whole genome shotgun (WGS) entry which is preliminary data.</text>
</comment>
<evidence type="ECO:0000313" key="1">
    <source>
        <dbReference type="EMBL" id="OGY24536.1"/>
    </source>
</evidence>
<reference evidence="1 2" key="1">
    <citation type="journal article" date="2016" name="Nat. Commun.">
        <title>Thousands of microbial genomes shed light on interconnected biogeochemical processes in an aquifer system.</title>
        <authorList>
            <person name="Anantharaman K."/>
            <person name="Brown C.T."/>
            <person name="Hug L.A."/>
            <person name="Sharon I."/>
            <person name="Castelle C.J."/>
            <person name="Probst A.J."/>
            <person name="Thomas B.C."/>
            <person name="Singh A."/>
            <person name="Wilkins M.J."/>
            <person name="Karaoz U."/>
            <person name="Brodie E.L."/>
            <person name="Williams K.H."/>
            <person name="Hubbard S.S."/>
            <person name="Banfield J.F."/>
        </authorList>
    </citation>
    <scope>NUCLEOTIDE SEQUENCE [LARGE SCALE GENOMIC DNA]</scope>
</reference>
<dbReference type="Proteomes" id="UP000177103">
    <property type="component" value="Unassembled WGS sequence"/>
</dbReference>